<feature type="region of interest" description="Disordered" evidence="1">
    <location>
        <begin position="160"/>
        <end position="185"/>
    </location>
</feature>
<evidence type="ECO:0000256" key="1">
    <source>
        <dbReference type="SAM" id="MobiDB-lite"/>
    </source>
</evidence>
<organism evidence="3 4">
    <name type="scientific">Pontixanthobacter aestiaquae</name>
    <dbReference type="NCBI Taxonomy" id="1509367"/>
    <lineage>
        <taxon>Bacteria</taxon>
        <taxon>Pseudomonadati</taxon>
        <taxon>Pseudomonadota</taxon>
        <taxon>Alphaproteobacteria</taxon>
        <taxon>Sphingomonadales</taxon>
        <taxon>Erythrobacteraceae</taxon>
        <taxon>Pontixanthobacter</taxon>
    </lineage>
</organism>
<feature type="chain" id="PRO_5032899261" evidence="2">
    <location>
        <begin position="25"/>
        <end position="379"/>
    </location>
</feature>
<keyword evidence="4" id="KW-1185">Reference proteome</keyword>
<feature type="signal peptide" evidence="2">
    <location>
        <begin position="1"/>
        <end position="24"/>
    </location>
</feature>
<accession>A0A844Z535</accession>
<dbReference type="Proteomes" id="UP000460290">
    <property type="component" value="Unassembled WGS sequence"/>
</dbReference>
<proteinExistence type="predicted"/>
<feature type="region of interest" description="Disordered" evidence="1">
    <location>
        <begin position="202"/>
        <end position="228"/>
    </location>
</feature>
<evidence type="ECO:0000313" key="3">
    <source>
        <dbReference type="EMBL" id="MXO81893.1"/>
    </source>
</evidence>
<dbReference type="Gene3D" id="3.40.50.1000">
    <property type="entry name" value="HAD superfamily/HAD-like"/>
    <property type="match status" value="1"/>
</dbReference>
<dbReference type="OrthoDB" id="193314at2"/>
<feature type="region of interest" description="Disordered" evidence="1">
    <location>
        <begin position="58"/>
        <end position="77"/>
    </location>
</feature>
<evidence type="ECO:0000313" key="4">
    <source>
        <dbReference type="Proteomes" id="UP000460290"/>
    </source>
</evidence>
<dbReference type="InterPro" id="IPR023214">
    <property type="entry name" value="HAD_sf"/>
</dbReference>
<evidence type="ECO:0000256" key="2">
    <source>
        <dbReference type="SAM" id="SignalP"/>
    </source>
</evidence>
<gene>
    <name evidence="3" type="ORF">GRI35_00715</name>
</gene>
<name>A0A844Z535_9SPHN</name>
<sequence length="379" mass="39822">MSRKPANAILALGSALLLSGCVVAAIPVVASGALLGREAIGTDQSEDRDGVVAVEDTAPAGPVSETPVSDTPAQAPPPLAMTDEPIVEVQMAEVPVEELPASQIAIPEEELAVVERPSANFIGPVEVEQGEAPSGVTVSAEETEFAAAAPLETATLPLARAEGPPTIPEPTRPAVTLQPTQPAGPTDFRAYDALYSYVDSQARRDPVQSPRQSAVLAAPGSLSPTRTDCSIRPPAVLIDLDPGDQTFDPSITPQANPALGQILASLRLQAIDIFWISKQPAIAAGAVRKSLVASGLDPRGNDALLLMRRADDRKQARRKELAETHCLLAIGGDTRADFDELYLYLKDKTAAQPLEELIGAGWFLTPLPLNAQTPQTGRQ</sequence>
<keyword evidence="2" id="KW-0732">Signal</keyword>
<dbReference type="RefSeq" id="WP_160612249.1">
    <property type="nucleotide sequence ID" value="NZ_JAUFQM010000001.1"/>
</dbReference>
<dbReference type="EMBL" id="WTYZ01000001">
    <property type="protein sequence ID" value="MXO81893.1"/>
    <property type="molecule type" value="Genomic_DNA"/>
</dbReference>
<comment type="caution">
    <text evidence="3">The sequence shown here is derived from an EMBL/GenBank/DDBJ whole genome shotgun (WGS) entry which is preliminary data.</text>
</comment>
<reference evidence="3 4" key="1">
    <citation type="submission" date="2019-12" db="EMBL/GenBank/DDBJ databases">
        <title>Genomic-based taxomic classification of the family Erythrobacteraceae.</title>
        <authorList>
            <person name="Xu L."/>
        </authorList>
    </citation>
    <scope>NUCLEOTIDE SEQUENCE [LARGE SCALE GENOMIC DNA]</scope>
    <source>
        <strain evidence="3 4">KCTC 42006</strain>
    </source>
</reference>
<dbReference type="PROSITE" id="PS51257">
    <property type="entry name" value="PROKAR_LIPOPROTEIN"/>
    <property type="match status" value="1"/>
</dbReference>
<dbReference type="AlphaFoldDB" id="A0A844Z535"/>
<protein>
    <submittedName>
        <fullName evidence="3">Uncharacterized protein</fullName>
    </submittedName>
</protein>